<dbReference type="AlphaFoldDB" id="A0A3P7P313"/>
<protein>
    <submittedName>
        <fullName evidence="1">Uncharacterized protein</fullName>
    </submittedName>
</protein>
<sequence>MSFLVYQKSIDQCGQWLYNGINKTIDSGMEMGVFGRYIR</sequence>
<keyword evidence="2" id="KW-1185">Reference proteome</keyword>
<dbReference type="EMBL" id="LR130778">
    <property type="protein sequence ID" value="VDN47910.1"/>
    <property type="molecule type" value="Genomic_DNA"/>
</dbReference>
<evidence type="ECO:0000313" key="2">
    <source>
        <dbReference type="Proteomes" id="UP000279029"/>
    </source>
</evidence>
<dbReference type="KEGG" id="cbar:PATL70BA_2027"/>
<dbReference type="Proteomes" id="UP000279029">
    <property type="component" value="Chromosome"/>
</dbReference>
<gene>
    <name evidence="1" type="ORF">PATL70BA_2027</name>
</gene>
<organism evidence="1 2">
    <name type="scientific">Petrocella atlantisensis</name>
    <dbReference type="NCBI Taxonomy" id="2173034"/>
    <lineage>
        <taxon>Bacteria</taxon>
        <taxon>Bacillati</taxon>
        <taxon>Bacillota</taxon>
        <taxon>Clostridia</taxon>
        <taxon>Lachnospirales</taxon>
        <taxon>Vallitaleaceae</taxon>
        <taxon>Petrocella</taxon>
    </lineage>
</organism>
<proteinExistence type="predicted"/>
<name>A0A3P7P313_9FIRM</name>
<accession>A0A3P7P313</accession>
<evidence type="ECO:0000313" key="1">
    <source>
        <dbReference type="EMBL" id="VDN47910.1"/>
    </source>
</evidence>
<reference evidence="1 2" key="1">
    <citation type="submission" date="2018-09" db="EMBL/GenBank/DDBJ databases">
        <authorList>
            <person name="Postec A."/>
        </authorList>
    </citation>
    <scope>NUCLEOTIDE SEQUENCE [LARGE SCALE GENOMIC DNA]</scope>
    <source>
        <strain evidence="1">70B-A</strain>
    </source>
</reference>